<evidence type="ECO:0000256" key="4">
    <source>
        <dbReference type="ARBA" id="ARBA00022692"/>
    </source>
</evidence>
<evidence type="ECO:0000256" key="8">
    <source>
        <dbReference type="ARBA" id="ARBA00023065"/>
    </source>
</evidence>
<dbReference type="GO" id="GO:0008076">
    <property type="term" value="C:voltage-gated potassium channel complex"/>
    <property type="evidence" value="ECO:0007669"/>
    <property type="project" value="InterPro"/>
</dbReference>
<dbReference type="Pfam" id="PF00520">
    <property type="entry name" value="Ion_trans"/>
    <property type="match status" value="1"/>
</dbReference>
<dbReference type="InterPro" id="IPR005821">
    <property type="entry name" value="Ion_trans_dom"/>
</dbReference>
<dbReference type="InterPro" id="IPR028325">
    <property type="entry name" value="VG_K_chnl"/>
</dbReference>
<keyword evidence="9 11" id="KW-0472">Membrane</keyword>
<sequence>MTPGPLPLAERFSPAAESGWRARWFEIIFRHEPGAPRRFDLLLIGAIIASVIVVILDSEAGMHARFGPWFYALEWGFTLLFTAEYLARLAVVKHPLRYARSFYGVIDLLSILPTYLSLVLPGSQALLVVRILRILRIFRVLKLMEYTEAGGLLVGALYRSRRKIAVFLLAVLTLVVIFGAAMYLVEGPENGFTSIPLAMYWAIVTMATVGFGDITPLTPLGRFVTSVLILIGYGIIAVPTGIYTAELAAGLRERRKVACPGCGLAEHEPDAAHCRRCGTALPLA</sequence>
<keyword evidence="2" id="KW-0813">Transport</keyword>
<feature type="transmembrane region" description="Helical" evidence="11">
    <location>
        <begin position="223"/>
        <end position="245"/>
    </location>
</feature>
<evidence type="ECO:0000256" key="7">
    <source>
        <dbReference type="ARBA" id="ARBA00022989"/>
    </source>
</evidence>
<evidence type="ECO:0000313" key="13">
    <source>
        <dbReference type="EMBL" id="KFN44333.1"/>
    </source>
</evidence>
<keyword evidence="4 11" id="KW-0812">Transmembrane</keyword>
<reference evidence="13 14" key="1">
    <citation type="submission" date="2013-09" db="EMBL/GenBank/DDBJ databases">
        <title>Genome sequencing of Arenimonas metalli.</title>
        <authorList>
            <person name="Chen F."/>
            <person name="Wang G."/>
        </authorList>
    </citation>
    <scope>NUCLEOTIDE SEQUENCE [LARGE SCALE GENOMIC DNA]</scope>
    <source>
        <strain evidence="13 14">CF5-1</strain>
    </source>
</reference>
<keyword evidence="7 11" id="KW-1133">Transmembrane helix</keyword>
<feature type="domain" description="Ion transport" evidence="12">
    <location>
        <begin position="38"/>
        <end position="245"/>
    </location>
</feature>
<dbReference type="eggNOG" id="COG2126">
    <property type="taxonomic scope" value="Bacteria"/>
</dbReference>
<keyword evidence="5" id="KW-0631">Potassium channel</keyword>
<dbReference type="AlphaFoldDB" id="A0A091AVL5"/>
<protein>
    <recommendedName>
        <fullName evidence="12">Ion transport domain-containing protein</fullName>
    </recommendedName>
</protein>
<evidence type="ECO:0000256" key="1">
    <source>
        <dbReference type="ARBA" id="ARBA00004141"/>
    </source>
</evidence>
<dbReference type="Gene3D" id="1.10.287.70">
    <property type="match status" value="1"/>
</dbReference>
<dbReference type="SUPFAM" id="SSF81324">
    <property type="entry name" value="Voltage-gated potassium channels"/>
    <property type="match status" value="1"/>
</dbReference>
<evidence type="ECO:0000256" key="5">
    <source>
        <dbReference type="ARBA" id="ARBA00022826"/>
    </source>
</evidence>
<dbReference type="PANTHER" id="PTHR11537:SF254">
    <property type="entry name" value="POTASSIUM VOLTAGE-GATED CHANNEL PROTEIN SHAB"/>
    <property type="match status" value="1"/>
</dbReference>
<keyword evidence="8" id="KW-0406">Ion transport</keyword>
<keyword evidence="14" id="KW-1185">Reference proteome</keyword>
<evidence type="ECO:0000256" key="10">
    <source>
        <dbReference type="ARBA" id="ARBA00023303"/>
    </source>
</evidence>
<keyword evidence="3" id="KW-0633">Potassium transport</keyword>
<organism evidence="13 14">
    <name type="scientific">Arenimonas metalli CF5-1</name>
    <dbReference type="NCBI Taxonomy" id="1384056"/>
    <lineage>
        <taxon>Bacteria</taxon>
        <taxon>Pseudomonadati</taxon>
        <taxon>Pseudomonadota</taxon>
        <taxon>Gammaproteobacteria</taxon>
        <taxon>Lysobacterales</taxon>
        <taxon>Lysobacteraceae</taxon>
        <taxon>Arenimonas</taxon>
    </lineage>
</organism>
<evidence type="ECO:0000313" key="14">
    <source>
        <dbReference type="Proteomes" id="UP000029393"/>
    </source>
</evidence>
<dbReference type="GO" id="GO:0005249">
    <property type="term" value="F:voltage-gated potassium channel activity"/>
    <property type="evidence" value="ECO:0007669"/>
    <property type="project" value="InterPro"/>
</dbReference>
<evidence type="ECO:0000256" key="2">
    <source>
        <dbReference type="ARBA" id="ARBA00022448"/>
    </source>
</evidence>
<dbReference type="STRING" id="1384056.N787_13690"/>
<dbReference type="RefSeq" id="WP_245594002.1">
    <property type="nucleotide sequence ID" value="NZ_AVCK01000035.1"/>
</dbReference>
<feature type="transmembrane region" description="Helical" evidence="11">
    <location>
        <begin position="102"/>
        <end position="128"/>
    </location>
</feature>
<dbReference type="PRINTS" id="PR00169">
    <property type="entry name" value="KCHANNEL"/>
</dbReference>
<keyword evidence="6" id="KW-0630">Potassium</keyword>
<accession>A0A091AVL5</accession>
<keyword evidence="10" id="KW-0407">Ion channel</keyword>
<feature type="transmembrane region" description="Helical" evidence="11">
    <location>
        <begin position="39"/>
        <end position="57"/>
    </location>
</feature>
<evidence type="ECO:0000259" key="12">
    <source>
        <dbReference type="Pfam" id="PF00520"/>
    </source>
</evidence>
<dbReference type="PATRIC" id="fig|1384056.3.peg.2085"/>
<feature type="transmembrane region" description="Helical" evidence="11">
    <location>
        <begin position="164"/>
        <end position="185"/>
    </location>
</feature>
<dbReference type="GO" id="GO:0001508">
    <property type="term" value="P:action potential"/>
    <property type="evidence" value="ECO:0007669"/>
    <property type="project" value="TreeGrafter"/>
</dbReference>
<feature type="transmembrane region" description="Helical" evidence="11">
    <location>
        <begin position="197"/>
        <end position="217"/>
    </location>
</feature>
<name>A0A091AVL5_9GAMM</name>
<evidence type="ECO:0000256" key="3">
    <source>
        <dbReference type="ARBA" id="ARBA00022538"/>
    </source>
</evidence>
<comment type="subcellular location">
    <subcellularLocation>
        <location evidence="1">Membrane</location>
        <topology evidence="1">Multi-pass membrane protein</topology>
    </subcellularLocation>
</comment>
<evidence type="ECO:0000256" key="6">
    <source>
        <dbReference type="ARBA" id="ARBA00022958"/>
    </source>
</evidence>
<gene>
    <name evidence="13" type="ORF">N787_13690</name>
</gene>
<dbReference type="EMBL" id="AVCK01000035">
    <property type="protein sequence ID" value="KFN44333.1"/>
    <property type="molecule type" value="Genomic_DNA"/>
</dbReference>
<comment type="caution">
    <text evidence="13">The sequence shown here is derived from an EMBL/GenBank/DDBJ whole genome shotgun (WGS) entry which is preliminary data.</text>
</comment>
<evidence type="ECO:0000256" key="11">
    <source>
        <dbReference type="SAM" id="Phobius"/>
    </source>
</evidence>
<dbReference type="Proteomes" id="UP000029393">
    <property type="component" value="Unassembled WGS sequence"/>
</dbReference>
<feature type="transmembrane region" description="Helical" evidence="11">
    <location>
        <begin position="69"/>
        <end position="90"/>
    </location>
</feature>
<dbReference type="PANTHER" id="PTHR11537">
    <property type="entry name" value="VOLTAGE-GATED POTASSIUM CHANNEL"/>
    <property type="match status" value="1"/>
</dbReference>
<proteinExistence type="predicted"/>
<evidence type="ECO:0000256" key="9">
    <source>
        <dbReference type="ARBA" id="ARBA00023136"/>
    </source>
</evidence>